<reference evidence="1 2" key="1">
    <citation type="submission" date="2024-01" db="EMBL/GenBank/DDBJ databases">
        <title>The complete chloroplast genome sequence of Lithospermum erythrorhizon: insights into the phylogenetic relationship among Boraginaceae species and the maternal lineages of purple gromwells.</title>
        <authorList>
            <person name="Okada T."/>
            <person name="Watanabe K."/>
        </authorList>
    </citation>
    <scope>NUCLEOTIDE SEQUENCE [LARGE SCALE GENOMIC DNA]</scope>
</reference>
<keyword evidence="2" id="KW-1185">Reference proteome</keyword>
<proteinExistence type="predicted"/>
<dbReference type="AlphaFoldDB" id="A0AAV3PWU4"/>
<organism evidence="1 2">
    <name type="scientific">Lithospermum erythrorhizon</name>
    <name type="common">Purple gromwell</name>
    <name type="synonym">Lithospermum officinale var. erythrorhizon</name>
    <dbReference type="NCBI Taxonomy" id="34254"/>
    <lineage>
        <taxon>Eukaryota</taxon>
        <taxon>Viridiplantae</taxon>
        <taxon>Streptophyta</taxon>
        <taxon>Embryophyta</taxon>
        <taxon>Tracheophyta</taxon>
        <taxon>Spermatophyta</taxon>
        <taxon>Magnoliopsida</taxon>
        <taxon>eudicotyledons</taxon>
        <taxon>Gunneridae</taxon>
        <taxon>Pentapetalae</taxon>
        <taxon>asterids</taxon>
        <taxon>lamiids</taxon>
        <taxon>Boraginales</taxon>
        <taxon>Boraginaceae</taxon>
        <taxon>Boraginoideae</taxon>
        <taxon>Lithospermeae</taxon>
        <taxon>Lithospermum</taxon>
    </lineage>
</organism>
<dbReference type="EMBL" id="BAABME010018726">
    <property type="protein sequence ID" value="GAA0154820.1"/>
    <property type="molecule type" value="Genomic_DNA"/>
</dbReference>
<name>A0AAV3PWU4_LITER</name>
<protein>
    <submittedName>
        <fullName evidence="1">Uncharacterized protein</fullName>
    </submittedName>
</protein>
<evidence type="ECO:0000313" key="1">
    <source>
        <dbReference type="EMBL" id="GAA0154820.1"/>
    </source>
</evidence>
<accession>A0AAV3PWU4</accession>
<sequence>MAEAEVERLAKLLTDLRFQRLATTPLSWNTAGAILTEFVLNFPSLRSLLEDYKQRFPKGLLGVVPPFLFPTPSRPLDGPE</sequence>
<gene>
    <name evidence="1" type="ORF">LIER_37974</name>
</gene>
<comment type="caution">
    <text evidence="1">The sequence shown here is derived from an EMBL/GenBank/DDBJ whole genome shotgun (WGS) entry which is preliminary data.</text>
</comment>
<dbReference type="Proteomes" id="UP001454036">
    <property type="component" value="Unassembled WGS sequence"/>
</dbReference>
<evidence type="ECO:0000313" key="2">
    <source>
        <dbReference type="Proteomes" id="UP001454036"/>
    </source>
</evidence>